<dbReference type="GO" id="GO:0016887">
    <property type="term" value="F:ATP hydrolysis activity"/>
    <property type="evidence" value="ECO:0007669"/>
    <property type="project" value="InterPro"/>
</dbReference>
<keyword evidence="2" id="KW-0472">Membrane</keyword>
<evidence type="ECO:0000313" key="4">
    <source>
        <dbReference type="EMBL" id="QCT72976.1"/>
    </source>
</evidence>
<dbReference type="Pfam" id="PF13476">
    <property type="entry name" value="AAA_23"/>
    <property type="match status" value="1"/>
</dbReference>
<dbReference type="PANTHER" id="PTHR41259">
    <property type="entry name" value="DOUBLE-STRAND BREAK REPAIR RAD50 ATPASE, PUTATIVE-RELATED"/>
    <property type="match status" value="1"/>
</dbReference>
<dbReference type="Proteomes" id="UP000218387">
    <property type="component" value="Chromosome"/>
</dbReference>
<dbReference type="Gene3D" id="3.40.50.300">
    <property type="entry name" value="P-loop containing nucleotide triphosphate hydrolases"/>
    <property type="match status" value="2"/>
</dbReference>
<dbReference type="KEGG" id="emt:CPZ25_017125"/>
<feature type="transmembrane region" description="Helical" evidence="2">
    <location>
        <begin position="386"/>
        <end position="404"/>
    </location>
</feature>
<dbReference type="InterPro" id="IPR027417">
    <property type="entry name" value="P-loop_NTPase"/>
</dbReference>
<evidence type="ECO:0000259" key="3">
    <source>
        <dbReference type="Pfam" id="PF13476"/>
    </source>
</evidence>
<feature type="domain" description="Rad50/SbcC-type AAA" evidence="3">
    <location>
        <begin position="6"/>
        <end position="251"/>
    </location>
</feature>
<proteinExistence type="predicted"/>
<evidence type="ECO:0000313" key="5">
    <source>
        <dbReference type="Proteomes" id="UP000218387"/>
    </source>
</evidence>
<reference evidence="4 5" key="1">
    <citation type="submission" date="2018-05" db="EMBL/GenBank/DDBJ databases">
        <title>Genome comparison of Eubacterium sp.</title>
        <authorList>
            <person name="Feng Y."/>
            <person name="Sanchez-Andrea I."/>
            <person name="Stams A.J.M."/>
            <person name="De Vos W.M."/>
        </authorList>
    </citation>
    <scope>NUCLEOTIDE SEQUENCE [LARGE SCALE GENOMIC DNA]</scope>
    <source>
        <strain evidence="4 5">YI</strain>
    </source>
</reference>
<keyword evidence="2" id="KW-1133">Transmembrane helix</keyword>
<feature type="coiled-coil region" evidence="1">
    <location>
        <begin position="208"/>
        <end position="340"/>
    </location>
</feature>
<dbReference type="GO" id="GO:0006302">
    <property type="term" value="P:double-strand break repair"/>
    <property type="evidence" value="ECO:0007669"/>
    <property type="project" value="InterPro"/>
</dbReference>
<evidence type="ECO:0000256" key="2">
    <source>
        <dbReference type="SAM" id="Phobius"/>
    </source>
</evidence>
<dbReference type="PANTHER" id="PTHR41259:SF1">
    <property type="entry name" value="DOUBLE-STRAND BREAK REPAIR RAD50 ATPASE, PUTATIVE-RELATED"/>
    <property type="match status" value="1"/>
</dbReference>
<dbReference type="InterPro" id="IPR038729">
    <property type="entry name" value="Rad50/SbcC_AAA"/>
</dbReference>
<gene>
    <name evidence="4" type="ORF">CPZ25_017125</name>
</gene>
<dbReference type="AlphaFoldDB" id="A0A4V1GME2"/>
<dbReference type="EMBL" id="CP029487">
    <property type="protein sequence ID" value="QCT72976.1"/>
    <property type="molecule type" value="Genomic_DNA"/>
</dbReference>
<keyword evidence="2" id="KW-0812">Transmembrane</keyword>
<dbReference type="SUPFAM" id="SSF52540">
    <property type="entry name" value="P-loop containing nucleoside triphosphate hydrolases"/>
    <property type="match status" value="1"/>
</dbReference>
<name>A0A4V1GME2_EUBML</name>
<protein>
    <recommendedName>
        <fullName evidence="3">Rad50/SbcC-type AAA domain-containing protein</fullName>
    </recommendedName>
</protein>
<feature type="transmembrane region" description="Helical" evidence="2">
    <location>
        <begin position="410"/>
        <end position="435"/>
    </location>
</feature>
<evidence type="ECO:0000256" key="1">
    <source>
        <dbReference type="SAM" id="Coils"/>
    </source>
</evidence>
<accession>A0A4V1GME2</accession>
<sequence length="799" mass="91216">MKIKTLILTSFGKFKDRVIEVDDGFNLVYGENEAGKSTVQHFIEGMLFGFYKPYRKKRTYSEEFERFKPWGSDTYCGAMVMEQDDGREIRIERDFLKKQDGVKIYDNVTGEDITALYPYDNVTRQNLPLGDLKINSVVYNNTVNIKQMASASDADLAKEVNDRLIELGTAQKEEISLNRVMGYLENKKKSIGNYGQSKSNYGMAVRELKDLERALDEGERVYNVIQKNQKRIQQYKKKIEAAQSKCRNQSEKTQAKTREELKNMREKVREIRSEGEALSSRLAELEKYEDFDTRTYGRLKILQSNLEGAGERIKTLSREIEALESKCQDITGRCNRIKRSLKGLSRNEVQMDYQKYQYALENPSVIEREQEHIEVQVSTLNRVSNGMLILLMVLGAILVLVTAINPGNFLTGAVLVFVNFLGWFLGLGGAALMIYKMKSPGGLEPETAEDMQEEYDEVPLSAVEAILQKYGKNTPEEYEAFVRKAEEIFNRLDKLTMDENVFLTQVENKKKELEEVLDNQASFEMELSEELEEAGVENIEAYNEGCQYKSELEKVRAELAANKRLYDELGGGNMIKVDPDAGEEDNPVIMVAPDGEKIRAREALLAFNQEVSRLQGENSMLISSVSNPVETREKIETLKNQISEYEEDLRACDMALDIFGRLSKETHYDCAPVLNDKIGDVLHSITRKYKEVKIDDKLQVRVVSPENGDLLDIEKLSGGTIDQIYFALRFGVGNVLEFDKSLPFVLDDPFVQYDLARKTEAVRFLWNISQGQQVLLFTCSGDEKRILDHNELSYSGIIL</sequence>
<organism evidence="4 5">
    <name type="scientific">Eubacterium maltosivorans</name>
    <dbReference type="NCBI Taxonomy" id="2041044"/>
    <lineage>
        <taxon>Bacteria</taxon>
        <taxon>Bacillati</taxon>
        <taxon>Bacillota</taxon>
        <taxon>Clostridia</taxon>
        <taxon>Eubacteriales</taxon>
        <taxon>Eubacteriaceae</taxon>
        <taxon>Eubacterium</taxon>
    </lineage>
</organism>
<keyword evidence="5" id="KW-1185">Reference proteome</keyword>
<keyword evidence="1" id="KW-0175">Coiled coil</keyword>
<dbReference type="RefSeq" id="WP_096920095.1">
    <property type="nucleotide sequence ID" value="NZ_CP029487.1"/>
</dbReference>